<reference evidence="2" key="2">
    <citation type="submission" date="2022-10" db="EMBL/GenBank/DDBJ databases">
        <authorList>
            <person name="Aronson H.S."/>
        </authorList>
    </citation>
    <scope>NUCLEOTIDE SEQUENCE</scope>
    <source>
        <strain evidence="2">RS19-109</strain>
    </source>
</reference>
<protein>
    <submittedName>
        <fullName evidence="2">Uncharacterized protein</fullName>
    </submittedName>
</protein>
<dbReference type="AlphaFoldDB" id="A0A9X4RME3"/>
<feature type="transmembrane region" description="Helical" evidence="1">
    <location>
        <begin position="12"/>
        <end position="37"/>
    </location>
</feature>
<feature type="transmembrane region" description="Helical" evidence="1">
    <location>
        <begin position="74"/>
        <end position="91"/>
    </location>
</feature>
<dbReference type="RefSeq" id="WP_307633062.1">
    <property type="nucleotide sequence ID" value="NZ_JAPHEH010000001.1"/>
</dbReference>
<sequence>MTQATAEKKGAGIFMAVMGGIGAVIGLWALAALSFSISKAGLGEVVRQYMVAIGLIGEQATLVDFYTHIKGVEYLVCVAFFAAFPVFFKYVNTPKVTVPGQR</sequence>
<dbReference type="EMBL" id="JAPHEH010000001">
    <property type="protein sequence ID" value="MDG4476093.1"/>
    <property type="molecule type" value="Genomic_DNA"/>
</dbReference>
<accession>A0A9X4RME3</accession>
<evidence type="ECO:0000256" key="1">
    <source>
        <dbReference type="SAM" id="Phobius"/>
    </source>
</evidence>
<keyword evidence="3" id="KW-1185">Reference proteome</keyword>
<gene>
    <name evidence="2" type="ORF">OLX77_07990</name>
</gene>
<evidence type="ECO:0000313" key="2">
    <source>
        <dbReference type="EMBL" id="MDG4476093.1"/>
    </source>
</evidence>
<organism evidence="2 3">
    <name type="scientific">Thiovibrio frasassiensis</name>
    <dbReference type="NCBI Taxonomy" id="2984131"/>
    <lineage>
        <taxon>Bacteria</taxon>
        <taxon>Pseudomonadati</taxon>
        <taxon>Thermodesulfobacteriota</taxon>
        <taxon>Desulfobulbia</taxon>
        <taxon>Desulfobulbales</taxon>
        <taxon>Thiovibrionaceae</taxon>
        <taxon>Thiovibrio</taxon>
    </lineage>
</organism>
<proteinExistence type="predicted"/>
<keyword evidence="1" id="KW-0812">Transmembrane</keyword>
<name>A0A9X4RME3_9BACT</name>
<reference evidence="2" key="1">
    <citation type="journal article" date="2022" name="bioRxiv">
        <title>Thiovibrio frasassiensisgen. nov., sp. nov., an autotrophic, elemental sulfur disproportionating bacterium isolated from sulfidic karst sediment, and proposal of Thiovibrionaceae fam. nov.</title>
        <authorList>
            <person name="Aronson H."/>
            <person name="Thomas C."/>
            <person name="Bhattacharyya M."/>
            <person name="Eckstein S."/>
            <person name="Jensen S."/>
            <person name="Barco R."/>
            <person name="Macalady J."/>
            <person name="Amend J."/>
        </authorList>
    </citation>
    <scope>NUCLEOTIDE SEQUENCE</scope>
    <source>
        <strain evidence="2">RS19-109</strain>
    </source>
</reference>
<keyword evidence="1" id="KW-1133">Transmembrane helix</keyword>
<comment type="caution">
    <text evidence="2">The sequence shown here is derived from an EMBL/GenBank/DDBJ whole genome shotgun (WGS) entry which is preliminary data.</text>
</comment>
<dbReference type="Proteomes" id="UP001154240">
    <property type="component" value="Unassembled WGS sequence"/>
</dbReference>
<evidence type="ECO:0000313" key="3">
    <source>
        <dbReference type="Proteomes" id="UP001154240"/>
    </source>
</evidence>
<keyword evidence="1" id="KW-0472">Membrane</keyword>